<feature type="coiled-coil region" evidence="1">
    <location>
        <begin position="10"/>
        <end position="44"/>
    </location>
</feature>
<feature type="region of interest" description="Disordered" evidence="2">
    <location>
        <begin position="86"/>
        <end position="105"/>
    </location>
</feature>
<keyword evidence="4" id="KW-1185">Reference proteome</keyword>
<feature type="coiled-coil region" evidence="1">
    <location>
        <begin position="459"/>
        <end position="489"/>
    </location>
</feature>
<dbReference type="STRING" id="1122169.Lsha_2841"/>
<dbReference type="eggNOG" id="ENOG5030G79">
    <property type="taxonomic scope" value="Bacteria"/>
</dbReference>
<dbReference type="OrthoDB" id="9838352at2"/>
<dbReference type="EMBL" id="LNYW01000074">
    <property type="protein sequence ID" value="KTD56442.1"/>
    <property type="molecule type" value="Genomic_DNA"/>
</dbReference>
<gene>
    <name evidence="3" type="ORF">Lsha_2841</name>
</gene>
<feature type="compositionally biased region" description="Basic and acidic residues" evidence="2">
    <location>
        <begin position="703"/>
        <end position="714"/>
    </location>
</feature>
<keyword evidence="1" id="KW-0175">Coiled coil</keyword>
<dbReference type="RefSeq" id="WP_018576537.1">
    <property type="nucleotide sequence ID" value="NZ_KB892387.1"/>
</dbReference>
<accession>A0A0W0YHL0</accession>
<feature type="coiled-coil region" evidence="1">
    <location>
        <begin position="608"/>
        <end position="680"/>
    </location>
</feature>
<feature type="compositionally biased region" description="Pro residues" evidence="2">
    <location>
        <begin position="93"/>
        <end position="105"/>
    </location>
</feature>
<sequence>MNDRTGKRSLQALKQTQLELNRQIAMLQEESRRLRDEIEKAQVTKDSLFINGQRISATRVRIGTLQKNIQAELNKLTLVNPASVSESDVSSMAPPPPPASPPLSPPFVAKMGALKSGKSKGTLPEKRADAKGDLLKEISVGKKLKSDNDRTAQKSEQDESALYDSSIHLKENEVKRLVEQVNDLLDALETEKAIAQEYAEELEKQSELILELQEIEVSLEEEFTKVQEEVGIELALLEEQKASVKREQLAEHEALVKKEAVQSAEFADPPSAPPPPPTQAPPAPTFAPVSNSFKLKVKAVKAETPQVLDNAPKTPAGRQGTIDTGEVASIAQESQKRREALEIRNYLAEKLIELVAEESVAEEDEMDYSSEQQKLISILGDAEYQRLKTEMVQSLDDQMSDMEKGAAQRRAALNRTPKELALIAGLKDKSRLLGRVLAFIDEIVGKTNLLATGKGMKQAEETQAQKVFEKQQQEEAQKKEQRDKELEAAQKIKAEEKAAFVKSELLKLGIKEGTVNTEAIKKAAAEKAVQAQTGGGLGVNDVAAFLESVDKDLSTKIELFRAAALQAMESAAMQPPEGEAPPVPEEELPIIEPADKNPPVAETHTESMQHAVLDFDEIERDLNELDQRLAQDVSRQLEQDLSEIEQGLREIDQQLAQEDNRQLEQDLSEIEQGLREIEQQLAKPQSKPVQRAEQKLSHLVTSQRKESNSRRDLLEKSDFDTHLGAIKKAAEHFANNKQPLAAKETNILHGKLLQARDAFIKTGDVDKFILTSNKALAVHETRYLAQNEGIFTLLKRTVKSLQGCVKIIASKPNDETQTKKVQIQNNENQEPNAAAKGKEIPAIRAMKKALRELQDVNTTDAPEDRNDLHI</sequence>
<name>A0A0W0YHL0_9GAMM</name>
<evidence type="ECO:0008006" key="5">
    <source>
        <dbReference type="Google" id="ProtNLM"/>
    </source>
</evidence>
<evidence type="ECO:0000313" key="3">
    <source>
        <dbReference type="EMBL" id="KTD56442.1"/>
    </source>
</evidence>
<feature type="region of interest" description="Disordered" evidence="2">
    <location>
        <begin position="260"/>
        <end position="285"/>
    </location>
</feature>
<proteinExistence type="predicted"/>
<dbReference type="Proteomes" id="UP000054600">
    <property type="component" value="Unassembled WGS sequence"/>
</dbReference>
<dbReference type="AlphaFoldDB" id="A0A0W0YHL0"/>
<dbReference type="PATRIC" id="fig|1122169.6.peg.3266"/>
<organism evidence="3 4">
    <name type="scientific">Legionella shakespearei DSM 23087</name>
    <dbReference type="NCBI Taxonomy" id="1122169"/>
    <lineage>
        <taxon>Bacteria</taxon>
        <taxon>Pseudomonadati</taxon>
        <taxon>Pseudomonadota</taxon>
        <taxon>Gammaproteobacteria</taxon>
        <taxon>Legionellales</taxon>
        <taxon>Legionellaceae</taxon>
        <taxon>Legionella</taxon>
    </lineage>
</organism>
<reference evidence="3 4" key="1">
    <citation type="submission" date="2015-11" db="EMBL/GenBank/DDBJ databases">
        <title>Genomic analysis of 38 Legionella species identifies large and diverse effector repertoires.</title>
        <authorList>
            <person name="Burstein D."/>
            <person name="Amaro F."/>
            <person name="Zusman T."/>
            <person name="Lifshitz Z."/>
            <person name="Cohen O."/>
            <person name="Gilbert J.A."/>
            <person name="Pupko T."/>
            <person name="Shuman H.A."/>
            <person name="Segal G."/>
        </authorList>
    </citation>
    <scope>NUCLEOTIDE SEQUENCE [LARGE SCALE GENOMIC DNA]</scope>
    <source>
        <strain evidence="3 4">ATCC 49655</strain>
    </source>
</reference>
<evidence type="ECO:0000313" key="4">
    <source>
        <dbReference type="Proteomes" id="UP000054600"/>
    </source>
</evidence>
<protein>
    <recommendedName>
        <fullName evidence="5">Coiled coil protein</fullName>
    </recommendedName>
</protein>
<evidence type="ECO:0000256" key="1">
    <source>
        <dbReference type="SAM" id="Coils"/>
    </source>
</evidence>
<evidence type="ECO:0000256" key="2">
    <source>
        <dbReference type="SAM" id="MobiDB-lite"/>
    </source>
</evidence>
<feature type="compositionally biased region" description="Pro residues" evidence="2">
    <location>
        <begin position="270"/>
        <end position="285"/>
    </location>
</feature>
<feature type="region of interest" description="Disordered" evidence="2">
    <location>
        <begin position="681"/>
        <end position="714"/>
    </location>
</feature>
<comment type="caution">
    <text evidence="3">The sequence shown here is derived from an EMBL/GenBank/DDBJ whole genome shotgun (WGS) entry which is preliminary data.</text>
</comment>
<feature type="coiled-coil region" evidence="1">
    <location>
        <begin position="167"/>
        <end position="247"/>
    </location>
</feature>